<dbReference type="InterPro" id="IPR045854">
    <property type="entry name" value="NO2/SO3_Rdtase_4Fe4S_sf"/>
</dbReference>
<keyword evidence="5" id="KW-0408">Iron</keyword>
<keyword evidence="10" id="KW-1185">Reference proteome</keyword>
<keyword evidence="4" id="KW-0560">Oxidoreductase</keyword>
<keyword evidence="2" id="KW-0349">Heme</keyword>
<feature type="domain" description="Nitrite/sulphite reductase 4Fe-4S" evidence="7">
    <location>
        <begin position="119"/>
        <end position="272"/>
    </location>
</feature>
<reference evidence="9 10" key="1">
    <citation type="submission" date="2019-03" db="EMBL/GenBank/DDBJ databases">
        <title>Draft genome of Gammaproteobacteria bacterium LSUCC0057, a member of the SAR92 clade.</title>
        <authorList>
            <person name="Lanclos V.C."/>
            <person name="Doiron C."/>
            <person name="Henson M.W."/>
            <person name="Thrash J.C."/>
        </authorList>
    </citation>
    <scope>NUCLEOTIDE SEQUENCE [LARGE SCALE GENOMIC DNA]</scope>
    <source>
        <strain evidence="9 10">LSUCC0057</strain>
    </source>
</reference>
<dbReference type="AlphaFoldDB" id="A0A4Y8UN19"/>
<protein>
    <submittedName>
        <fullName evidence="9">Nitrite/sulfite reductase</fullName>
    </submittedName>
</protein>
<dbReference type="InterPro" id="IPR006067">
    <property type="entry name" value="NO2/SO3_Rdtase_4Fe4S_dom"/>
</dbReference>
<evidence type="ECO:0000256" key="4">
    <source>
        <dbReference type="ARBA" id="ARBA00023002"/>
    </source>
</evidence>
<evidence type="ECO:0000313" key="10">
    <source>
        <dbReference type="Proteomes" id="UP000298133"/>
    </source>
</evidence>
<dbReference type="EMBL" id="SPIA01000001">
    <property type="protein sequence ID" value="TFH69074.1"/>
    <property type="molecule type" value="Genomic_DNA"/>
</dbReference>
<name>A0A4Y8UN19_9GAMM</name>
<comment type="caution">
    <text evidence="9">The sequence shown here is derived from an EMBL/GenBank/DDBJ whole genome shotgun (WGS) entry which is preliminary data.</text>
</comment>
<evidence type="ECO:0000256" key="2">
    <source>
        <dbReference type="ARBA" id="ARBA00022617"/>
    </source>
</evidence>
<dbReference type="GO" id="GO:0020037">
    <property type="term" value="F:heme binding"/>
    <property type="evidence" value="ECO:0007669"/>
    <property type="project" value="InterPro"/>
</dbReference>
<proteinExistence type="predicted"/>
<feature type="domain" description="Nitrite/sulphite reductase 4Fe-4S" evidence="7">
    <location>
        <begin position="412"/>
        <end position="548"/>
    </location>
</feature>
<evidence type="ECO:0000313" key="9">
    <source>
        <dbReference type="EMBL" id="TFH69074.1"/>
    </source>
</evidence>
<gene>
    <name evidence="9" type="ORF">E3W66_03835</name>
</gene>
<sequence>MYQYNARDHQLVRERVQQFRGQTERYLAGKLSDEQFLPLRLQNGLYVQRLAPMLRIAIPYGLLSSRQLRKLADITRRYDKGYAHFTTRQNLQLNWPQLECVPDILAELAEVEMHAVQTSGNCIRNVTSDQFAGVATDEVEDPRPWCELLRQWSTLHPEFAFLPRKFKIAVNGSQADRAAFLFHDVGVELVRNSAGETRCNIYAGGGLGRTPVIAELVRRELEPQHLLTYLDALLRVYNSHGNRANKYKARIKILVKAWGVERFATAVEDEWQFAKGGENTLTSASIEAMKAHFTLPDYRQPNADAEQQLQQQAASELAFARWLERNSHSHKQPGYRAVTLSLKPTGVAPGDVTDRQLEAIAQLADDYSFGEVRATHNQNVVLADVRIEQLYALWQAAKAAGFATPTVGTLTDMICCPGGDFCSLANAKSIPVAESLQRRFDDIDYLYDLGDLELNISGCMNACGHHHVGQIGILGVDKKGEEWYQIQIGGSAGKDAALAKVLGPAFSRDQVADTVANLLSVYTDNRIDGESFLETYRRIGLDPFKERVYAQAS</sequence>
<dbReference type="PANTHER" id="PTHR32439:SF9">
    <property type="entry name" value="BLR3264 PROTEIN"/>
    <property type="match status" value="1"/>
</dbReference>
<feature type="domain" description="Nitrite/Sulfite reductase ferredoxin-like" evidence="8">
    <location>
        <begin position="331"/>
        <end position="399"/>
    </location>
</feature>
<evidence type="ECO:0000259" key="8">
    <source>
        <dbReference type="Pfam" id="PF03460"/>
    </source>
</evidence>
<evidence type="ECO:0000256" key="3">
    <source>
        <dbReference type="ARBA" id="ARBA00022723"/>
    </source>
</evidence>
<keyword evidence="3" id="KW-0479">Metal-binding</keyword>
<evidence type="ECO:0000256" key="1">
    <source>
        <dbReference type="ARBA" id="ARBA00022485"/>
    </source>
</evidence>
<dbReference type="InterPro" id="IPR051329">
    <property type="entry name" value="NIR_SIR_4Fe-4S"/>
</dbReference>
<dbReference type="GO" id="GO:0046872">
    <property type="term" value="F:metal ion binding"/>
    <property type="evidence" value="ECO:0007669"/>
    <property type="project" value="UniProtKB-KW"/>
</dbReference>
<dbReference type="Proteomes" id="UP000298133">
    <property type="component" value="Unassembled WGS sequence"/>
</dbReference>
<keyword evidence="1" id="KW-0004">4Fe-4S</keyword>
<dbReference type="InterPro" id="IPR005117">
    <property type="entry name" value="NiRdtase/SiRdtase_haem-b_fer"/>
</dbReference>
<evidence type="ECO:0000259" key="7">
    <source>
        <dbReference type="Pfam" id="PF01077"/>
    </source>
</evidence>
<dbReference type="Gene3D" id="3.30.413.10">
    <property type="entry name" value="Sulfite Reductase Hemoprotein, domain 1"/>
    <property type="match status" value="2"/>
</dbReference>
<dbReference type="Gene3D" id="3.90.480.20">
    <property type="match status" value="2"/>
</dbReference>
<dbReference type="PANTHER" id="PTHR32439">
    <property type="entry name" value="FERREDOXIN--NITRITE REDUCTASE, CHLOROPLASTIC"/>
    <property type="match status" value="1"/>
</dbReference>
<dbReference type="GO" id="GO:0051539">
    <property type="term" value="F:4 iron, 4 sulfur cluster binding"/>
    <property type="evidence" value="ECO:0007669"/>
    <property type="project" value="UniProtKB-KW"/>
</dbReference>
<organism evidence="9 10">
    <name type="scientific">Gammaproteobacteria bacterium LSUCC0057</name>
    <dbReference type="NCBI Taxonomy" id="2559237"/>
    <lineage>
        <taxon>Bacteria</taxon>
        <taxon>Pseudomonadati</taxon>
        <taxon>Pseudomonadota</taxon>
        <taxon>Gammaproteobacteria</taxon>
        <taxon>Cellvibrionales</taxon>
        <taxon>Porticoccaceae</taxon>
        <taxon>SAR92 clade</taxon>
    </lineage>
</organism>
<dbReference type="SUPFAM" id="SSF56014">
    <property type="entry name" value="Nitrite and sulphite reductase 4Fe-4S domain-like"/>
    <property type="match status" value="2"/>
</dbReference>
<dbReference type="GO" id="GO:0016491">
    <property type="term" value="F:oxidoreductase activity"/>
    <property type="evidence" value="ECO:0007669"/>
    <property type="project" value="UniProtKB-KW"/>
</dbReference>
<feature type="domain" description="Nitrite/Sulfite reductase ferredoxin-like" evidence="8">
    <location>
        <begin position="53"/>
        <end position="111"/>
    </location>
</feature>
<dbReference type="SUPFAM" id="SSF55124">
    <property type="entry name" value="Nitrite/Sulfite reductase N-terminal domain-like"/>
    <property type="match status" value="2"/>
</dbReference>
<evidence type="ECO:0000256" key="5">
    <source>
        <dbReference type="ARBA" id="ARBA00023004"/>
    </source>
</evidence>
<dbReference type="Pfam" id="PF03460">
    <property type="entry name" value="NIR_SIR_ferr"/>
    <property type="match status" value="2"/>
</dbReference>
<dbReference type="OrthoDB" id="3189055at2"/>
<dbReference type="Pfam" id="PF01077">
    <property type="entry name" value="NIR_SIR"/>
    <property type="match status" value="2"/>
</dbReference>
<dbReference type="InterPro" id="IPR036136">
    <property type="entry name" value="Nit/Sulf_reduc_fer-like_dom_sf"/>
</dbReference>
<evidence type="ECO:0000256" key="6">
    <source>
        <dbReference type="ARBA" id="ARBA00023014"/>
    </source>
</evidence>
<accession>A0A4Y8UN19</accession>
<keyword evidence="6" id="KW-0411">Iron-sulfur</keyword>